<feature type="compositionally biased region" description="Polar residues" evidence="1">
    <location>
        <begin position="689"/>
        <end position="700"/>
    </location>
</feature>
<feature type="compositionally biased region" description="Basic and acidic residues" evidence="1">
    <location>
        <begin position="603"/>
        <end position="644"/>
    </location>
</feature>
<dbReference type="OrthoDB" id="7617356at2759"/>
<feature type="compositionally biased region" description="Polar residues" evidence="1">
    <location>
        <begin position="500"/>
        <end position="510"/>
    </location>
</feature>
<name>A0A2A3EPT0_APICC</name>
<feature type="compositionally biased region" description="Polar residues" evidence="1">
    <location>
        <begin position="588"/>
        <end position="602"/>
    </location>
</feature>
<dbReference type="EMBL" id="KZ288195">
    <property type="protein sequence ID" value="PBC33765.1"/>
    <property type="molecule type" value="Genomic_DNA"/>
</dbReference>
<feature type="region of interest" description="Disordered" evidence="1">
    <location>
        <begin position="289"/>
        <end position="343"/>
    </location>
</feature>
<feature type="compositionally biased region" description="Basic and acidic residues" evidence="1">
    <location>
        <begin position="562"/>
        <end position="576"/>
    </location>
</feature>
<proteinExistence type="predicted"/>
<feature type="compositionally biased region" description="Polar residues" evidence="1">
    <location>
        <begin position="646"/>
        <end position="659"/>
    </location>
</feature>
<accession>A0A2A3EPT0</accession>
<feature type="compositionally biased region" description="Low complexity" evidence="1">
    <location>
        <begin position="330"/>
        <end position="339"/>
    </location>
</feature>
<feature type="region of interest" description="Disordered" evidence="1">
    <location>
        <begin position="434"/>
        <end position="458"/>
    </location>
</feature>
<feature type="region of interest" description="Disordered" evidence="1">
    <location>
        <begin position="243"/>
        <end position="273"/>
    </location>
</feature>
<feature type="compositionally biased region" description="Low complexity" evidence="1">
    <location>
        <begin position="309"/>
        <end position="320"/>
    </location>
</feature>
<keyword evidence="3" id="KW-1185">Reference proteome</keyword>
<feature type="compositionally biased region" description="Basic and acidic residues" evidence="1">
    <location>
        <begin position="438"/>
        <end position="456"/>
    </location>
</feature>
<sequence length="889" mass="99746">MRHVTCGCAAAGNHPGTEEKTRYAERRGTRQAHPNLAIDTTVRRREYFRFDACHPVGGTPDPSFPTHFITTFDSESSSSTDLCLESARKTISTPILQASGDNVRNDYRNVRTRAYVKNAKKKSDSMVKKNDIILKQSSSFIATNSELPIVDISAFDYDAYRFKLVETALRNQYNNYQPPGDVVMNSIHLNNNDSTIALRLNNQYHHSLFDFVEEYYDATKGMSKKETEYLHPLDHFLIKGTQKPETVEKETETKRVEMADVGGQDERSPKISFYDDTVVDGSIQRRQDLVVKGSLKPSKPRPSSAGADSTTSRLSTLPRSTIKKSATKFSRTNSSTDSGSSKRETFFFNSHRREDKILSFIDGVERESMNCSTISSIDTESVRSMSSKISLKASETCKKKMSRKLSNSFKHRTSKLSIQNNSGWVDQAVKSLPQLDKNSGKDGSRLVAASKDEEARSNVQVGKLEVIKSETEKLAKIDLPSVGNLSARNDSLTRSRRSSIKNPSEGSSPRVQARKTIDSLMEMAGDSGEETRLAAQTRSKRATSEDENAEEYSRRLSGKQEQPAEKLGKVSSDRKQGSRNVSPVLLAKQQSAPKPELSTESFPTKDEIRENLRQTGFDRLKSNEKRKETSEMNVKTRDGIKRIYQDGQQARMGQNSPRSNAYERRNTSDSLTRSKEEEKASEVGRRKTSSGIKNFGKSNANKMPFEKAKSLHQRVTGSKLNTDNVSSARSMQISKSSKPLMGEMKCSRVGKMERVGFESNRIQELKENGPDDLKLPRRDSKAGIAMQAGLKKYIKKLKRVLSDRDNTNIGELASLSLTDAILPDLESTLSSVEVQEVQNLLNMAEKKSELLQKNISVFEDLVSIINEKLNVWLREYGRREVLEENLDKG</sequence>
<dbReference type="Proteomes" id="UP000242457">
    <property type="component" value="Unassembled WGS sequence"/>
</dbReference>
<evidence type="ECO:0000313" key="3">
    <source>
        <dbReference type="Proteomes" id="UP000242457"/>
    </source>
</evidence>
<feature type="compositionally biased region" description="Basic and acidic residues" evidence="1">
    <location>
        <begin position="245"/>
        <end position="269"/>
    </location>
</feature>
<protein>
    <submittedName>
        <fullName evidence="2">Uncharacterized protein</fullName>
    </submittedName>
</protein>
<dbReference type="AlphaFoldDB" id="A0A2A3EPT0"/>
<evidence type="ECO:0000313" key="2">
    <source>
        <dbReference type="EMBL" id="PBC33765.1"/>
    </source>
</evidence>
<dbReference type="STRING" id="94128.A0A2A3EPT0"/>
<feature type="compositionally biased region" description="Basic and acidic residues" evidence="1">
    <location>
        <begin position="661"/>
        <end position="685"/>
    </location>
</feature>
<reference evidence="2 3" key="1">
    <citation type="submission" date="2014-07" db="EMBL/GenBank/DDBJ databases">
        <title>Genomic and transcriptomic analysis on Apis cerana provide comprehensive insights into honey bee biology.</title>
        <authorList>
            <person name="Diao Q."/>
            <person name="Sun L."/>
            <person name="Zheng H."/>
            <person name="Zheng H."/>
            <person name="Xu S."/>
            <person name="Wang S."/>
            <person name="Zeng Z."/>
            <person name="Hu F."/>
            <person name="Su S."/>
            <person name="Wu J."/>
        </authorList>
    </citation>
    <scope>NUCLEOTIDE SEQUENCE [LARGE SCALE GENOMIC DNA]</scope>
    <source>
        <tissue evidence="2">Pupae without intestine</tissue>
    </source>
</reference>
<feature type="region of interest" description="Disordered" evidence="1">
    <location>
        <begin position="483"/>
        <end position="700"/>
    </location>
</feature>
<gene>
    <name evidence="2" type="ORF">APICC_07656</name>
</gene>
<organism evidence="2 3">
    <name type="scientific">Apis cerana cerana</name>
    <name type="common">Oriental honeybee</name>
    <dbReference type="NCBI Taxonomy" id="94128"/>
    <lineage>
        <taxon>Eukaryota</taxon>
        <taxon>Metazoa</taxon>
        <taxon>Ecdysozoa</taxon>
        <taxon>Arthropoda</taxon>
        <taxon>Hexapoda</taxon>
        <taxon>Insecta</taxon>
        <taxon>Pterygota</taxon>
        <taxon>Neoptera</taxon>
        <taxon>Endopterygota</taxon>
        <taxon>Hymenoptera</taxon>
        <taxon>Apocrita</taxon>
        <taxon>Aculeata</taxon>
        <taxon>Apoidea</taxon>
        <taxon>Anthophila</taxon>
        <taxon>Apidae</taxon>
        <taxon>Apis</taxon>
    </lineage>
</organism>
<feature type="compositionally biased region" description="Polar residues" evidence="1">
    <location>
        <begin position="483"/>
        <end position="492"/>
    </location>
</feature>
<evidence type="ECO:0000256" key="1">
    <source>
        <dbReference type="SAM" id="MobiDB-lite"/>
    </source>
</evidence>